<dbReference type="InterPro" id="IPR024463">
    <property type="entry name" value="Transposase_TnpC_homeodom"/>
</dbReference>
<dbReference type="KEGG" id="lamb:KBB96_09935"/>
<dbReference type="AlphaFoldDB" id="A0A975PH35"/>
<dbReference type="EMBL" id="CP073100">
    <property type="protein sequence ID" value="QUE53200.1"/>
    <property type="molecule type" value="Genomic_DNA"/>
</dbReference>
<protein>
    <submittedName>
        <fullName evidence="3">Transposase</fullName>
    </submittedName>
</protein>
<evidence type="ECO:0000259" key="2">
    <source>
        <dbReference type="Pfam" id="PF13007"/>
    </source>
</evidence>
<feature type="domain" description="Transposase TnpC homeodomain" evidence="2">
    <location>
        <begin position="26"/>
        <end position="97"/>
    </location>
</feature>
<accession>A0A975PH35</accession>
<evidence type="ECO:0000313" key="3">
    <source>
        <dbReference type="EMBL" id="QUE53200.1"/>
    </source>
</evidence>
<dbReference type="RefSeq" id="WP_211634542.1">
    <property type="nucleotide sequence ID" value="NZ_CP073100.1"/>
</dbReference>
<feature type="region of interest" description="Disordered" evidence="1">
    <location>
        <begin position="107"/>
        <end position="134"/>
    </location>
</feature>
<dbReference type="Proteomes" id="UP000676169">
    <property type="component" value="Chromosome"/>
</dbReference>
<feature type="compositionally biased region" description="Basic and acidic residues" evidence="1">
    <location>
        <begin position="111"/>
        <end position="122"/>
    </location>
</feature>
<reference evidence="3" key="1">
    <citation type="submission" date="2021-04" db="EMBL/GenBank/DDBJ databases">
        <title>Luteolibacter sp. 32A isolated from the skin of an Anderson's salamander (Ambystoma andersonii).</title>
        <authorList>
            <person name="Spergser J."/>
            <person name="Busse H.-J."/>
        </authorList>
    </citation>
    <scope>NUCLEOTIDE SEQUENCE</scope>
    <source>
        <strain evidence="3">32A</strain>
    </source>
</reference>
<keyword evidence="4" id="KW-1185">Reference proteome</keyword>
<name>A0A975PH35_9BACT</name>
<evidence type="ECO:0000256" key="1">
    <source>
        <dbReference type="SAM" id="MobiDB-lite"/>
    </source>
</evidence>
<dbReference type="Pfam" id="PF13007">
    <property type="entry name" value="LZ_Tnp_IS66"/>
    <property type="match status" value="1"/>
</dbReference>
<evidence type="ECO:0000313" key="4">
    <source>
        <dbReference type="Proteomes" id="UP000676169"/>
    </source>
</evidence>
<gene>
    <name evidence="3" type="ORF">KBB96_09935</name>
</gene>
<organism evidence="3 4">
    <name type="scientific">Luteolibacter ambystomatis</name>
    <dbReference type="NCBI Taxonomy" id="2824561"/>
    <lineage>
        <taxon>Bacteria</taxon>
        <taxon>Pseudomonadati</taxon>
        <taxon>Verrucomicrobiota</taxon>
        <taxon>Verrucomicrobiia</taxon>
        <taxon>Verrucomicrobiales</taxon>
        <taxon>Verrucomicrobiaceae</taxon>
        <taxon>Luteolibacter</taxon>
    </lineage>
</organism>
<proteinExistence type="predicted"/>
<sequence length="134" mass="14721">MTPEREQQLLERISALEQENALPRQKLDLVLRKLFGKSSEALDPAQLELLLGEPPGKAPASPTFGDAPVVEASAASVARPDRKPRRERIPDHLPVVEEVLLPEPVEASPDVWRRIGEERSDQLDYQPAGSSSAA</sequence>